<dbReference type="SUPFAM" id="SSF56300">
    <property type="entry name" value="Metallo-dependent phosphatases"/>
    <property type="match status" value="1"/>
</dbReference>
<evidence type="ECO:0000256" key="1">
    <source>
        <dbReference type="ARBA" id="ARBA00022729"/>
    </source>
</evidence>
<dbReference type="InterPro" id="IPR029052">
    <property type="entry name" value="Metallo-depent_PP-like"/>
</dbReference>
<reference evidence="4 5" key="2">
    <citation type="submission" date="2018-06" db="EMBL/GenBank/DDBJ databases">
        <title>Metagenomic assembly of (sub)arctic Cyanobacteria and their associated microbiome from non-axenic cultures.</title>
        <authorList>
            <person name="Baurain D."/>
        </authorList>
    </citation>
    <scope>NUCLEOTIDE SEQUENCE [LARGE SCALE GENOMIC DNA]</scope>
    <source>
        <strain evidence="4">ULC129bin1</strain>
    </source>
</reference>
<protein>
    <submittedName>
        <fullName evidence="4">Metallophosphoesterase</fullName>
    </submittedName>
</protein>
<dbReference type="GO" id="GO:0003993">
    <property type="term" value="F:acid phosphatase activity"/>
    <property type="evidence" value="ECO:0007669"/>
    <property type="project" value="InterPro"/>
</dbReference>
<sequence length="597" mass="66433">MQSANLPDLKPGAQLAQAVSIVPTLLTDPFLQRPTVSSVNVVWFTEFEGTEHTVEYGQGQSATATTSQLSQMYEDQDSRAKGKTYDSLTPRQIWRHEATVSDLPAGVGRASPEENRVSYRVISRTENGETAISDFFSLAASPPVGQPLKILLTSDHQLKPMTPANLQKVEETVGRLDAVFFAGDLVNIPDRASDWFDDANELAFFPTLQGRVQHVVEGTDAATTYKGGQIIQNAPLFPIIGNHEVMGRKSETDSLKTQFSNTLPRSQVEKLYSTESEEGPSEDWIEDRSYNVTTYKEIFSLPKTQLPSGKETEEYYAVSFGDVRLVALYVTQVWRSPNLSPDTKGRYREKAEDITNPEKWGYGQHIFEDIRKGSEQYEWLQQELASPEFQQAKYKIVMLHHPPHTLGGNIVPAFTDPVAVENRDEAGNLKSVQYEYPKENDYIIRDLVPLIETSDTQLVFYGHSHLWNRFTNESGLNFLETSNVGNSYGAHLAENPRETPTAEAVAAAGDLQPFTQTYEAVSDPNGLTAIVGTIAPLKDGSGNELSYIASNEITSFTIFDTGTGLLSSYYFDTTKPDSEVVKFDEFAILQQRDSNNA</sequence>
<gene>
    <name evidence="4" type="ORF">DCF25_18800</name>
</gene>
<dbReference type="Gene3D" id="3.60.21.10">
    <property type="match status" value="1"/>
</dbReference>
<evidence type="ECO:0000313" key="4">
    <source>
        <dbReference type="EMBL" id="PZO11765.1"/>
    </source>
</evidence>
<evidence type="ECO:0000313" key="5">
    <source>
        <dbReference type="Proteomes" id="UP000249354"/>
    </source>
</evidence>
<feature type="compositionally biased region" description="Polar residues" evidence="2">
    <location>
        <begin position="58"/>
        <end position="73"/>
    </location>
</feature>
<dbReference type="PANTHER" id="PTHR22953:SF153">
    <property type="entry name" value="PURPLE ACID PHOSPHATASE"/>
    <property type="match status" value="1"/>
</dbReference>
<accession>A0A2W4VQ60</accession>
<name>A0A2W4VQ60_9CYAN</name>
<dbReference type="Pfam" id="PF00149">
    <property type="entry name" value="Metallophos"/>
    <property type="match status" value="1"/>
</dbReference>
<feature type="domain" description="Calcineurin-like phosphoesterase" evidence="3">
    <location>
        <begin position="148"/>
        <end position="465"/>
    </location>
</feature>
<evidence type="ECO:0000259" key="3">
    <source>
        <dbReference type="Pfam" id="PF00149"/>
    </source>
</evidence>
<dbReference type="InterPro" id="IPR039331">
    <property type="entry name" value="PAPs-like"/>
</dbReference>
<keyword evidence="1" id="KW-0732">Signal</keyword>
<dbReference type="EMBL" id="QBMC01000171">
    <property type="protein sequence ID" value="PZO11765.1"/>
    <property type="molecule type" value="Genomic_DNA"/>
</dbReference>
<organism evidence="4 5">
    <name type="scientific">Leptolyngbya foveolarum</name>
    <dbReference type="NCBI Taxonomy" id="47253"/>
    <lineage>
        <taxon>Bacteria</taxon>
        <taxon>Bacillati</taxon>
        <taxon>Cyanobacteriota</taxon>
        <taxon>Cyanophyceae</taxon>
        <taxon>Leptolyngbyales</taxon>
        <taxon>Leptolyngbyaceae</taxon>
        <taxon>Leptolyngbya group</taxon>
        <taxon>Leptolyngbya</taxon>
    </lineage>
</organism>
<dbReference type="InterPro" id="IPR004843">
    <property type="entry name" value="Calcineurin-like_PHP"/>
</dbReference>
<feature type="region of interest" description="Disordered" evidence="2">
    <location>
        <begin position="57"/>
        <end position="84"/>
    </location>
</feature>
<comment type="caution">
    <text evidence="4">The sequence shown here is derived from an EMBL/GenBank/DDBJ whole genome shotgun (WGS) entry which is preliminary data.</text>
</comment>
<evidence type="ECO:0000256" key="2">
    <source>
        <dbReference type="SAM" id="MobiDB-lite"/>
    </source>
</evidence>
<dbReference type="PANTHER" id="PTHR22953">
    <property type="entry name" value="ACID PHOSPHATASE RELATED"/>
    <property type="match status" value="1"/>
</dbReference>
<proteinExistence type="predicted"/>
<dbReference type="AlphaFoldDB" id="A0A2W4VQ60"/>
<reference evidence="5" key="1">
    <citation type="submission" date="2018-04" db="EMBL/GenBank/DDBJ databases">
        <authorList>
            <person name="Cornet L."/>
        </authorList>
    </citation>
    <scope>NUCLEOTIDE SEQUENCE [LARGE SCALE GENOMIC DNA]</scope>
</reference>
<dbReference type="Proteomes" id="UP000249354">
    <property type="component" value="Unassembled WGS sequence"/>
</dbReference>